<evidence type="ECO:0000313" key="1">
    <source>
        <dbReference type="EMBL" id="KAG1346967.1"/>
    </source>
</evidence>
<dbReference type="EMBL" id="CM017877">
    <property type="protein sequence ID" value="KAG1346967.1"/>
    <property type="molecule type" value="Genomic_DNA"/>
</dbReference>
<name>A0A8K0IBY6_COCNU</name>
<proteinExistence type="predicted"/>
<accession>A0A8K0IBY6</accession>
<evidence type="ECO:0000313" key="2">
    <source>
        <dbReference type="Proteomes" id="UP000797356"/>
    </source>
</evidence>
<organism evidence="1 2">
    <name type="scientific">Cocos nucifera</name>
    <name type="common">Coconut palm</name>
    <dbReference type="NCBI Taxonomy" id="13894"/>
    <lineage>
        <taxon>Eukaryota</taxon>
        <taxon>Viridiplantae</taxon>
        <taxon>Streptophyta</taxon>
        <taxon>Embryophyta</taxon>
        <taxon>Tracheophyta</taxon>
        <taxon>Spermatophyta</taxon>
        <taxon>Magnoliopsida</taxon>
        <taxon>Liliopsida</taxon>
        <taxon>Arecaceae</taxon>
        <taxon>Arecoideae</taxon>
        <taxon>Cocoseae</taxon>
        <taxon>Attaleinae</taxon>
        <taxon>Cocos</taxon>
    </lineage>
</organism>
<dbReference type="Proteomes" id="UP000797356">
    <property type="component" value="Chromosome 6"/>
</dbReference>
<dbReference type="AlphaFoldDB" id="A0A8K0IBY6"/>
<sequence length="407" mass="44380">MSKSKVSFILDEMRKETPITALMCSYSPLETEGEPCPNMSKIEDLRLFKTGGGVRPIQWPVCAPITMLGIEGEPRPNMSKLKASFILDEMRKDVLIMALMYPYSPLGTGREPHPNVSKVEDLRLFKKEREERPIQWPICAPIVILGIGEKSHPNMSKSKVSFILYEMRGEALTTTLKCPYSPLGAGGESHSNMSKVEDIRLFKTEGRKSLAGAEMDEKVDVSFPDNDYHVDEKAVMTRGNTESSSPRTTATCSVHTSIVIGHEKRAVVTGLLHFTEMHLLGMEKLYMLTCMDITITVHESIFLDIENAAAANITAVSSYFEAILHGFTADLISGFNIATALHGFVAALLGLAANTTFTTPTGVAAPTGIDAAHGSNHAAGMVGSHFQHVSSKIKEKGKMKVKGDCCG</sequence>
<reference evidence="1" key="2">
    <citation type="submission" date="2019-07" db="EMBL/GenBank/DDBJ databases">
        <authorList>
            <person name="Yang Y."/>
            <person name="Bocs S."/>
            <person name="Baudouin L."/>
        </authorList>
    </citation>
    <scope>NUCLEOTIDE SEQUENCE</scope>
    <source>
        <tissue evidence="1">Spear leaf of Hainan Tall coconut</tissue>
    </source>
</reference>
<comment type="caution">
    <text evidence="1">The sequence shown here is derived from an EMBL/GenBank/DDBJ whole genome shotgun (WGS) entry which is preliminary data.</text>
</comment>
<gene>
    <name evidence="1" type="ORF">COCNU_06G007960</name>
</gene>
<protein>
    <submittedName>
        <fullName evidence="1">Uncharacterized protein</fullName>
    </submittedName>
</protein>
<reference evidence="1" key="1">
    <citation type="journal article" date="2017" name="Gigascience">
        <title>The genome draft of coconut (Cocos nucifera).</title>
        <authorList>
            <person name="Xiao Y."/>
            <person name="Xu P."/>
            <person name="Fan H."/>
            <person name="Baudouin L."/>
            <person name="Xia W."/>
            <person name="Bocs S."/>
            <person name="Xu J."/>
            <person name="Li Q."/>
            <person name="Guo A."/>
            <person name="Zhou L."/>
            <person name="Li J."/>
            <person name="Wu Y."/>
            <person name="Ma Z."/>
            <person name="Armero A."/>
            <person name="Issali A.E."/>
            <person name="Liu N."/>
            <person name="Peng M."/>
            <person name="Yang Y."/>
        </authorList>
    </citation>
    <scope>NUCLEOTIDE SEQUENCE</scope>
    <source>
        <tissue evidence="1">Spear leaf of Hainan Tall coconut</tissue>
    </source>
</reference>
<keyword evidence="2" id="KW-1185">Reference proteome</keyword>